<dbReference type="Proteomes" id="UP000189818">
    <property type="component" value="Unassembled WGS sequence"/>
</dbReference>
<accession>A0A1T5A8B1</accession>
<dbReference type="AlphaFoldDB" id="A0A1T5A8B1"/>
<dbReference type="OrthoDB" id="8452673at2"/>
<feature type="compositionally biased region" description="Low complexity" evidence="1">
    <location>
        <begin position="223"/>
        <end position="234"/>
    </location>
</feature>
<sequence>MNALTNVEQGGAIAVQGGYDPFAAYGAEAANGGTFLKFSKGEWLLGQDNQDVELGRLLVANMNELSIGWIRWEDGKPAERRMNLLTSGIRPDSRAELGYTDQTLWDTDADGKPVDPWNFTNELPLADPETGEQMTFSASSKGGIGCIGNLCKAYAAQRGQHPGLFPVLELARNSYMHPVYKKTYVPVLNIVDWVENGSVPPPVGAVEEDDTLSASATVTETPAATKAAGAKTRF</sequence>
<organism evidence="2 3">
    <name type="scientific">Rhizorhabdus histidinilytica</name>
    <dbReference type="NCBI Taxonomy" id="439228"/>
    <lineage>
        <taxon>Bacteria</taxon>
        <taxon>Pseudomonadati</taxon>
        <taxon>Pseudomonadota</taxon>
        <taxon>Alphaproteobacteria</taxon>
        <taxon>Sphingomonadales</taxon>
        <taxon>Sphingomonadaceae</taxon>
        <taxon>Rhizorhabdus</taxon>
    </lineage>
</organism>
<evidence type="ECO:0000256" key="1">
    <source>
        <dbReference type="SAM" id="MobiDB-lite"/>
    </source>
</evidence>
<dbReference type="STRING" id="439228.SAMN06295920_101689"/>
<dbReference type="EMBL" id="FUYM01000001">
    <property type="protein sequence ID" value="SKB31099.1"/>
    <property type="molecule type" value="Genomic_DNA"/>
</dbReference>
<feature type="region of interest" description="Disordered" evidence="1">
    <location>
        <begin position="212"/>
        <end position="234"/>
    </location>
</feature>
<reference evidence="3" key="1">
    <citation type="submission" date="2017-02" db="EMBL/GenBank/DDBJ databases">
        <authorList>
            <person name="Varghese N."/>
            <person name="Submissions S."/>
        </authorList>
    </citation>
    <scope>NUCLEOTIDE SEQUENCE [LARGE SCALE GENOMIC DNA]</scope>
    <source>
        <strain evidence="3">UM2</strain>
    </source>
</reference>
<gene>
    <name evidence="2" type="ORF">SAMN06295920_101689</name>
</gene>
<name>A0A1T5A8B1_9SPHN</name>
<proteinExistence type="predicted"/>
<feature type="compositionally biased region" description="Polar residues" evidence="1">
    <location>
        <begin position="212"/>
        <end position="222"/>
    </location>
</feature>
<keyword evidence="3" id="KW-1185">Reference proteome</keyword>
<evidence type="ECO:0000313" key="3">
    <source>
        <dbReference type="Proteomes" id="UP000189818"/>
    </source>
</evidence>
<protein>
    <submittedName>
        <fullName evidence="2">Uncharacterized protein</fullName>
    </submittedName>
</protein>
<dbReference type="RefSeq" id="WP_079646604.1">
    <property type="nucleotide sequence ID" value="NZ_FUYM01000001.1"/>
</dbReference>
<evidence type="ECO:0000313" key="2">
    <source>
        <dbReference type="EMBL" id="SKB31099.1"/>
    </source>
</evidence>